<dbReference type="Proteomes" id="UP000241964">
    <property type="component" value="Unassembled WGS sequence"/>
</dbReference>
<evidence type="ECO:0000313" key="2">
    <source>
        <dbReference type="EMBL" id="PSL32568.1"/>
    </source>
</evidence>
<dbReference type="EMBL" id="PYAS01000002">
    <property type="protein sequence ID" value="PSL32568.1"/>
    <property type="molecule type" value="Genomic_DNA"/>
</dbReference>
<evidence type="ECO:0000259" key="1">
    <source>
        <dbReference type="Pfam" id="PF01364"/>
    </source>
</evidence>
<dbReference type="InterPro" id="IPR001769">
    <property type="entry name" value="Gingipain"/>
</dbReference>
<name>A0A2P8GF14_9BACT</name>
<comment type="caution">
    <text evidence="2">The sequence shown here is derived from an EMBL/GenBank/DDBJ whole genome shotgun (WGS) entry which is preliminary data.</text>
</comment>
<organism evidence="2 3">
    <name type="scientific">Dyadobacter jiangsuensis</name>
    <dbReference type="NCBI Taxonomy" id="1591085"/>
    <lineage>
        <taxon>Bacteria</taxon>
        <taxon>Pseudomonadati</taxon>
        <taxon>Bacteroidota</taxon>
        <taxon>Cytophagia</taxon>
        <taxon>Cytophagales</taxon>
        <taxon>Spirosomataceae</taxon>
        <taxon>Dyadobacter</taxon>
    </lineage>
</organism>
<dbReference type="OrthoDB" id="9757650at2"/>
<accession>A0A2P8GF14</accession>
<sequence length="917" mass="102727">MIFCCIFCYDRCNAQQQYGNEWIDYRQTYLRIPVTETGIYRIAATELSGAGIRIDSIWVWGIQLFARGIEVPIEIHSDSSGRLDSGAYMLFQGEKNNGYADTALYATPDAMPHSYYNLYSDTTAYFLTWQNNKRGLRTTFPTPGTITSSAAFHWEESMQLFTSHYLPGRFFPPESNYETGSLLTAYDKGEGWTGPQIAEHTPFEIVFKTNQLFQETRSDIECKILLAGWSPGVHSLALWLGNAKNLKRKLIDLNITDHETRVFDFKTSIEDFDETGELPLTLLPVGAGGHVSISYARIRYPQAGPRIAPAYMTTLPVRIVKFARIDPETEYLIITHPLMHVPAGGIDAIEEYAHYRTSEAGGRYKTSIVYSHDLYDQFNAGQPGPQGIRNAIRWLYDQRNLKFVLLAGRSVDPQKARKMKDSWQTDMVPNAGWPGSDIALTTVKGSHDPLVPIGRINALNSQQLLDYLRKVQAMEAERPSAAWRKRILHLSGGRSRDELNVFQSYIRSFEKKLVNTPLAGHVTTISKLTDNAVEQVSIDKQVNAGAGLITLFGHSSIDITDIDIGRATDPSRNYQNHPRYPAVIVNGCAAGSIFYSTQTLSSDWIFAPKSGAILFLAHTFNGPSTALKRYTDFFYEVLADTAFISKPFGIIQREAIRRNLARNPGILDSITVQQMTLQGDPAIRIFPSLLPDTAAESQSADLPPLLEVFVDGRLLQNGELVSGKPVIRIRIFDEDLPTIDDDTTLVAVWLKRLCTGCTDASVPLSTAIGKNIDRSFYEITFQPTLLPGKYLLTVQCRDQAGHSSSPYQIHLEVAYHARPIEATLSPNPSGHWFRFTIQNRKLVPAALELNIYNPLGTMVFRKLLYCNTGRCEYFWAPAKHSPGIPPGHYYYTISPHEAGHQPASLIESMRGHLLYAP</sequence>
<dbReference type="GO" id="GO:0008234">
    <property type="term" value="F:cysteine-type peptidase activity"/>
    <property type="evidence" value="ECO:0007669"/>
    <property type="project" value="InterPro"/>
</dbReference>
<gene>
    <name evidence="2" type="ORF">CLV60_102286</name>
</gene>
<dbReference type="GO" id="GO:0006508">
    <property type="term" value="P:proteolysis"/>
    <property type="evidence" value="ECO:0007669"/>
    <property type="project" value="InterPro"/>
</dbReference>
<dbReference type="SUPFAM" id="SSF52129">
    <property type="entry name" value="Caspase-like"/>
    <property type="match status" value="1"/>
</dbReference>
<dbReference type="Pfam" id="PF01364">
    <property type="entry name" value="Peptidase_C25"/>
    <property type="match status" value="1"/>
</dbReference>
<reference evidence="2 3" key="1">
    <citation type="submission" date="2018-03" db="EMBL/GenBank/DDBJ databases">
        <title>Genomic Encyclopedia of Archaeal and Bacterial Type Strains, Phase II (KMG-II): from individual species to whole genera.</title>
        <authorList>
            <person name="Goeker M."/>
        </authorList>
    </citation>
    <scope>NUCLEOTIDE SEQUENCE [LARGE SCALE GENOMIC DNA]</scope>
    <source>
        <strain evidence="2 3">DSM 29057</strain>
    </source>
</reference>
<keyword evidence="3" id="KW-1185">Reference proteome</keyword>
<evidence type="ECO:0000313" key="3">
    <source>
        <dbReference type="Proteomes" id="UP000241964"/>
    </source>
</evidence>
<dbReference type="AlphaFoldDB" id="A0A2P8GF14"/>
<dbReference type="CDD" id="cd02258">
    <property type="entry name" value="Peptidase_C25_N"/>
    <property type="match status" value="1"/>
</dbReference>
<feature type="domain" description="Gingipain" evidence="1">
    <location>
        <begin position="331"/>
        <end position="684"/>
    </location>
</feature>
<dbReference type="Gene3D" id="3.40.50.1460">
    <property type="match status" value="1"/>
</dbReference>
<dbReference type="InterPro" id="IPR029030">
    <property type="entry name" value="Caspase-like_dom_sf"/>
</dbReference>
<proteinExistence type="predicted"/>
<protein>
    <submittedName>
        <fullName evidence="2">Peptidase C25-like protein</fullName>
    </submittedName>
</protein>